<gene>
    <name evidence="2" type="ORF">OMO38_10860</name>
</gene>
<accession>A0ABT3HZ01</accession>
<sequence>MKTKYAIAVFLAGFLINILGAWLKITHISLGLLNGNLCLTIGSLIQGLGLLMIIFKILTNKESKDFFNK</sequence>
<keyword evidence="3" id="KW-1185">Reference proteome</keyword>
<keyword evidence="1" id="KW-0812">Transmembrane</keyword>
<organism evidence="2 3">
    <name type="scientific">Chryseobacterium kimseyorum</name>
    <dbReference type="NCBI Taxonomy" id="2984028"/>
    <lineage>
        <taxon>Bacteria</taxon>
        <taxon>Pseudomonadati</taxon>
        <taxon>Bacteroidota</taxon>
        <taxon>Flavobacteriia</taxon>
        <taxon>Flavobacteriales</taxon>
        <taxon>Weeksellaceae</taxon>
        <taxon>Chryseobacterium group</taxon>
        <taxon>Chryseobacterium</taxon>
    </lineage>
</organism>
<dbReference type="EMBL" id="JAPDHW010000006">
    <property type="protein sequence ID" value="MCW3169024.1"/>
    <property type="molecule type" value="Genomic_DNA"/>
</dbReference>
<dbReference type="RefSeq" id="WP_264750199.1">
    <property type="nucleotide sequence ID" value="NZ_JAPDHW010000006.1"/>
</dbReference>
<evidence type="ECO:0000313" key="3">
    <source>
        <dbReference type="Proteomes" id="UP001163731"/>
    </source>
</evidence>
<protein>
    <recommendedName>
        <fullName evidence="4">Gliding motility protein GldL</fullName>
    </recommendedName>
</protein>
<feature type="transmembrane region" description="Helical" evidence="1">
    <location>
        <begin position="6"/>
        <end position="25"/>
    </location>
</feature>
<name>A0ABT3HZ01_9FLAO</name>
<keyword evidence="1" id="KW-1133">Transmembrane helix</keyword>
<keyword evidence="1" id="KW-0472">Membrane</keyword>
<feature type="transmembrane region" description="Helical" evidence="1">
    <location>
        <begin position="37"/>
        <end position="58"/>
    </location>
</feature>
<reference evidence="2" key="1">
    <citation type="submission" date="2022-10" db="EMBL/GenBank/DDBJ databases">
        <title>Chryseobacterium babae sp. nov. isolated from the gut of the beetle Oryctes rhinoceros, and Chryseobacterium kimseyorum sp. nov., isolated from a stick insect rearing cage.</title>
        <authorList>
            <person name="Shelomi M."/>
            <person name="Han C.-J."/>
            <person name="Chen W.-M."/>
            <person name="Chen H.-K."/>
            <person name="Liaw S.-J."/>
            <person name="Muhle E."/>
            <person name="Clermont D."/>
        </authorList>
    </citation>
    <scope>NUCLEOTIDE SEQUENCE</scope>
    <source>
        <strain evidence="2">09-1422</strain>
    </source>
</reference>
<evidence type="ECO:0008006" key="4">
    <source>
        <dbReference type="Google" id="ProtNLM"/>
    </source>
</evidence>
<dbReference type="Proteomes" id="UP001163731">
    <property type="component" value="Unassembled WGS sequence"/>
</dbReference>
<comment type="caution">
    <text evidence="2">The sequence shown here is derived from an EMBL/GenBank/DDBJ whole genome shotgun (WGS) entry which is preliminary data.</text>
</comment>
<proteinExistence type="predicted"/>
<evidence type="ECO:0000313" key="2">
    <source>
        <dbReference type="EMBL" id="MCW3169024.1"/>
    </source>
</evidence>
<evidence type="ECO:0000256" key="1">
    <source>
        <dbReference type="SAM" id="Phobius"/>
    </source>
</evidence>